<keyword evidence="5" id="KW-1185">Reference proteome</keyword>
<dbReference type="OrthoDB" id="8843565at2759"/>
<accession>A0A553MZU5</accession>
<comment type="caution">
    <text evidence="4">The sequence shown here is derived from an EMBL/GenBank/DDBJ whole genome shotgun (WGS) entry which is preliminary data.</text>
</comment>
<dbReference type="GO" id="GO:0019901">
    <property type="term" value="F:protein kinase binding"/>
    <property type="evidence" value="ECO:0007669"/>
    <property type="project" value="TreeGrafter"/>
</dbReference>
<dbReference type="SUPFAM" id="SSF49899">
    <property type="entry name" value="Concanavalin A-like lectins/glucanases"/>
    <property type="match status" value="1"/>
</dbReference>
<dbReference type="InterPro" id="IPR013320">
    <property type="entry name" value="ConA-like_dom_sf"/>
</dbReference>
<dbReference type="Gene3D" id="2.60.120.200">
    <property type="match status" value="1"/>
</dbReference>
<evidence type="ECO:0000313" key="4">
    <source>
        <dbReference type="EMBL" id="TRY58704.1"/>
    </source>
</evidence>
<dbReference type="Pfam" id="PF20425">
    <property type="entry name" value="Neurobeachin"/>
    <property type="match status" value="1"/>
</dbReference>
<dbReference type="InterPro" id="IPR050865">
    <property type="entry name" value="BEACH_Domain"/>
</dbReference>
<feature type="domain" description="Neurobeachin alpha-solenoid region" evidence="3">
    <location>
        <begin position="3"/>
        <end position="129"/>
    </location>
</feature>
<dbReference type="InterPro" id="IPR046852">
    <property type="entry name" value="Neurobeachin_a-sol"/>
</dbReference>
<dbReference type="AlphaFoldDB" id="A0A553MZU5"/>
<evidence type="ECO:0000256" key="1">
    <source>
        <dbReference type="ARBA" id="ARBA00022574"/>
    </source>
</evidence>
<sequence>MYLVGGHFDLEMNFIIQETESIICMVELLDKCDSTCQAEVWSMFTAVLKKSLRNLQACTDIGLIQLVLQRIDRADIMIADLLVDMLGVLANYSITVKELKLFFSKLKGEQGQWVQPPHAVKLLSVLKSMAQRNGPDSFFSFPGKSAAAIALPPIAKWPYQNGFTFHTWLRLDPINNINVDKDKPYLYWWIVIGLLGSTEICALQRKSFHIFRTNKGLGYSAHFVGGCLIVTSLKSKAKGFQHCVKYDFKPQKWYMVTMVHIYNRWKNSEISCYVNGELASYGEITWFVNTSDVSTSNCSISPCSGSQEELETADANRVFCGQMGAVYLFSEALSAAQILAIYQLGPGYKMPIQHHKTLLYDGKLTSSIAFTYNPRATDAQLCLESSPKENTSIFVHSPHALMLQDVKAVVTHSVQSAIHSIGGVQVLFPLFAQLDFLHHSGDDCTLLSFVMELLKGSVAMQEQVLACKGFLVIGYSLEKSSKVHVTRSVLDLVLAFARYLSNLPTGVLLLKQLCDHILFNPTIWIHAPAKVQLVLYTYLATEFISTVTIYNAIRRVGTVLQVMHTLKYFYWVVNPLDRSGITPKGLDGPRPNQKEIHSLRAFLLLFVKQLILKDHGVKEDELQSILNYLLTMHEDDNLMDVLQLLVALMSEHPGSMVQAFDQRNGIR</sequence>
<name>A0A553MZU5_9TELE</name>
<dbReference type="GO" id="GO:0016020">
    <property type="term" value="C:membrane"/>
    <property type="evidence" value="ECO:0007669"/>
    <property type="project" value="TreeGrafter"/>
</dbReference>
<dbReference type="GO" id="GO:0005829">
    <property type="term" value="C:cytosol"/>
    <property type="evidence" value="ECO:0007669"/>
    <property type="project" value="TreeGrafter"/>
</dbReference>
<organism evidence="4 5">
    <name type="scientific">Danionella cerebrum</name>
    <dbReference type="NCBI Taxonomy" id="2873325"/>
    <lineage>
        <taxon>Eukaryota</taxon>
        <taxon>Metazoa</taxon>
        <taxon>Chordata</taxon>
        <taxon>Craniata</taxon>
        <taxon>Vertebrata</taxon>
        <taxon>Euteleostomi</taxon>
        <taxon>Actinopterygii</taxon>
        <taxon>Neopterygii</taxon>
        <taxon>Teleostei</taxon>
        <taxon>Ostariophysi</taxon>
        <taxon>Cypriniformes</taxon>
        <taxon>Danionidae</taxon>
        <taxon>Danioninae</taxon>
        <taxon>Danionella</taxon>
    </lineage>
</organism>
<dbReference type="Pfam" id="PF15787">
    <property type="entry name" value="DUF4704"/>
    <property type="match status" value="1"/>
</dbReference>
<dbReference type="Proteomes" id="UP000316079">
    <property type="component" value="Unassembled WGS sequence"/>
</dbReference>
<dbReference type="GO" id="GO:0008104">
    <property type="term" value="P:intracellular protein localization"/>
    <property type="evidence" value="ECO:0007669"/>
    <property type="project" value="TreeGrafter"/>
</dbReference>
<dbReference type="PANTHER" id="PTHR13743:SF64">
    <property type="entry name" value="LIPOPOLYSACCHARIDE-RESPONSIVE AND BEIGE-LIKE ANCHOR PROTEIN"/>
    <property type="match status" value="1"/>
</dbReference>
<protein>
    <submittedName>
        <fullName evidence="4">Uncharacterized protein</fullName>
    </submittedName>
</protein>
<reference evidence="4 5" key="1">
    <citation type="journal article" date="2019" name="Sci. Data">
        <title>Hybrid genome assembly and annotation of Danionella translucida.</title>
        <authorList>
            <person name="Kadobianskyi M."/>
            <person name="Schulze L."/>
            <person name="Schuelke M."/>
            <person name="Judkewitz B."/>
        </authorList>
    </citation>
    <scope>NUCLEOTIDE SEQUENCE [LARGE SCALE GENOMIC DNA]</scope>
    <source>
        <strain evidence="4 5">Bolton</strain>
    </source>
</reference>
<dbReference type="PANTHER" id="PTHR13743">
    <property type="entry name" value="BEIGE/BEACH-RELATED"/>
    <property type="match status" value="1"/>
</dbReference>
<dbReference type="STRING" id="623744.A0A553MZU5"/>
<evidence type="ECO:0000259" key="2">
    <source>
        <dbReference type="Pfam" id="PF15787"/>
    </source>
</evidence>
<evidence type="ECO:0000313" key="5">
    <source>
        <dbReference type="Proteomes" id="UP000316079"/>
    </source>
</evidence>
<proteinExistence type="predicted"/>
<dbReference type="EMBL" id="SRMA01027174">
    <property type="protein sequence ID" value="TRY58704.1"/>
    <property type="molecule type" value="Genomic_DNA"/>
</dbReference>
<keyword evidence="1" id="KW-0853">WD repeat</keyword>
<dbReference type="InterPro" id="IPR031570">
    <property type="entry name" value="NBEA/BDCP_DUF4704"/>
</dbReference>
<evidence type="ECO:0000259" key="3">
    <source>
        <dbReference type="Pfam" id="PF20425"/>
    </source>
</evidence>
<gene>
    <name evidence="4" type="ORF">DNTS_030900</name>
</gene>
<feature type="domain" description="DUF4704" evidence="2">
    <location>
        <begin position="393"/>
        <end position="667"/>
    </location>
</feature>